<dbReference type="Pfam" id="PF00226">
    <property type="entry name" value="DnaJ"/>
    <property type="match status" value="1"/>
</dbReference>
<feature type="domain" description="J" evidence="1">
    <location>
        <begin position="37"/>
        <end position="94"/>
    </location>
</feature>
<reference evidence="2 3" key="1">
    <citation type="submission" date="2018-11" db="EMBL/GenBank/DDBJ databases">
        <title>Erythrobacter spongiae sp. nov., isolated from a marine sponge.</title>
        <authorList>
            <person name="Zhuang L."/>
            <person name="Luo L."/>
        </authorList>
    </citation>
    <scope>NUCLEOTIDE SEQUENCE [LARGE SCALE GENOMIC DNA]</scope>
    <source>
        <strain evidence="2 3">HN-E23</strain>
    </source>
</reference>
<dbReference type="Proteomes" id="UP000275232">
    <property type="component" value="Unassembled WGS sequence"/>
</dbReference>
<organism evidence="2 3">
    <name type="scientific">Aurantiacibacter spongiae</name>
    <dbReference type="NCBI Taxonomy" id="2488860"/>
    <lineage>
        <taxon>Bacteria</taxon>
        <taxon>Pseudomonadati</taxon>
        <taxon>Pseudomonadota</taxon>
        <taxon>Alphaproteobacteria</taxon>
        <taxon>Sphingomonadales</taxon>
        <taxon>Erythrobacteraceae</taxon>
        <taxon>Aurantiacibacter</taxon>
    </lineage>
</organism>
<dbReference type="Gene3D" id="1.10.287.110">
    <property type="entry name" value="DnaJ domain"/>
    <property type="match status" value="1"/>
</dbReference>
<keyword evidence="3" id="KW-1185">Reference proteome</keyword>
<evidence type="ECO:0000313" key="2">
    <source>
        <dbReference type="EMBL" id="RPF71299.1"/>
    </source>
</evidence>
<evidence type="ECO:0000313" key="3">
    <source>
        <dbReference type="Proteomes" id="UP000275232"/>
    </source>
</evidence>
<dbReference type="CDD" id="cd06257">
    <property type="entry name" value="DnaJ"/>
    <property type="match status" value="1"/>
</dbReference>
<evidence type="ECO:0000259" key="1">
    <source>
        <dbReference type="PROSITE" id="PS50076"/>
    </source>
</evidence>
<dbReference type="PROSITE" id="PS50076">
    <property type="entry name" value="DNAJ_2"/>
    <property type="match status" value="1"/>
</dbReference>
<dbReference type="AlphaFoldDB" id="A0A3N5CXC1"/>
<dbReference type="EMBL" id="RPFZ01000001">
    <property type="protein sequence ID" value="RPF71299.1"/>
    <property type="molecule type" value="Genomic_DNA"/>
</dbReference>
<dbReference type="SMART" id="SM00271">
    <property type="entry name" value="DnaJ"/>
    <property type="match status" value="1"/>
</dbReference>
<comment type="caution">
    <text evidence="2">The sequence shown here is derived from an EMBL/GenBank/DDBJ whole genome shotgun (WGS) entry which is preliminary data.</text>
</comment>
<gene>
    <name evidence="2" type="ORF">EG799_06510</name>
</gene>
<dbReference type="SUPFAM" id="SSF46565">
    <property type="entry name" value="Chaperone J-domain"/>
    <property type="match status" value="1"/>
</dbReference>
<sequence>MGKIIVLIALAVIGWRMLTGRWPWEKRLSPRDRALLRARTLLGVSPNADRQEIAAAHKRLVALIHPDKGGSSHQVHEANAARDLLYDDLPRRVG</sequence>
<dbReference type="OrthoDB" id="9811070at2"/>
<dbReference type="RefSeq" id="WP_123879615.1">
    <property type="nucleotide sequence ID" value="NZ_RPFZ01000001.1"/>
</dbReference>
<proteinExistence type="predicted"/>
<protein>
    <submittedName>
        <fullName evidence="2">J domain-containing protein</fullName>
    </submittedName>
</protein>
<dbReference type="InterPro" id="IPR036869">
    <property type="entry name" value="J_dom_sf"/>
</dbReference>
<accession>A0A3N5CXC1</accession>
<name>A0A3N5CXC1_9SPHN</name>
<dbReference type="InterPro" id="IPR001623">
    <property type="entry name" value="DnaJ_domain"/>
</dbReference>